<reference evidence="6 7" key="1">
    <citation type="submission" date="2019-03" db="EMBL/GenBank/DDBJ databases">
        <title>The complete genome sequence of Neokomagataea sp. Jb2 NBRC113641.</title>
        <authorList>
            <person name="Chua K.-O."/>
            <person name="Chan K.-G."/>
            <person name="See-Too W.-S."/>
        </authorList>
    </citation>
    <scope>NUCLEOTIDE SEQUENCE [LARGE SCALE GENOMIC DNA]</scope>
    <source>
        <strain evidence="6 7">Jb2</strain>
    </source>
</reference>
<dbReference type="CDD" id="cd06848">
    <property type="entry name" value="GCS_H"/>
    <property type="match status" value="1"/>
</dbReference>
<evidence type="ECO:0000259" key="5">
    <source>
        <dbReference type="PROSITE" id="PS50968"/>
    </source>
</evidence>
<dbReference type="PANTHER" id="PTHR11715:SF3">
    <property type="entry name" value="GLYCINE CLEAVAGE SYSTEM H PROTEIN-RELATED"/>
    <property type="match status" value="1"/>
</dbReference>
<dbReference type="PROSITE" id="PS50968">
    <property type="entry name" value="BIOTINYL_LIPOYL"/>
    <property type="match status" value="1"/>
</dbReference>
<evidence type="ECO:0000256" key="4">
    <source>
        <dbReference type="PIRSR" id="PIRSR617453-50"/>
    </source>
</evidence>
<proteinExistence type="inferred from homology"/>
<comment type="similarity">
    <text evidence="1 3">Belongs to the GcvH family.</text>
</comment>
<dbReference type="NCBIfam" id="TIGR00527">
    <property type="entry name" value="gcvH"/>
    <property type="match status" value="1"/>
</dbReference>
<dbReference type="EMBL" id="SORZ01000002">
    <property type="protein sequence ID" value="TPW34014.1"/>
    <property type="molecule type" value="Genomic_DNA"/>
</dbReference>
<dbReference type="Proteomes" id="UP000315037">
    <property type="component" value="Unassembled WGS sequence"/>
</dbReference>
<evidence type="ECO:0000256" key="1">
    <source>
        <dbReference type="ARBA" id="ARBA00009249"/>
    </source>
</evidence>
<comment type="subunit">
    <text evidence="3">The glycine cleavage system is composed of four proteins: P, T, L and H.</text>
</comment>
<dbReference type="InterPro" id="IPR011053">
    <property type="entry name" value="Single_hybrid_motif"/>
</dbReference>
<dbReference type="Pfam" id="PF01597">
    <property type="entry name" value="GCV_H"/>
    <property type="match status" value="1"/>
</dbReference>
<gene>
    <name evidence="3 6" type="primary">gcvH</name>
    <name evidence="6" type="ORF">E3202_05490</name>
</gene>
<name>A0A506UKX5_9PROT</name>
<feature type="modified residue" description="N6-lipoyllysine" evidence="3 4">
    <location>
        <position position="59"/>
    </location>
</feature>
<protein>
    <recommendedName>
        <fullName evidence="3">Glycine cleavage system H protein</fullName>
    </recommendedName>
</protein>
<comment type="caution">
    <text evidence="6">The sequence shown here is derived from an EMBL/GenBank/DDBJ whole genome shotgun (WGS) entry which is preliminary data.</text>
</comment>
<dbReference type="InterPro" id="IPR017453">
    <property type="entry name" value="GCV_H_sub"/>
</dbReference>
<dbReference type="PANTHER" id="PTHR11715">
    <property type="entry name" value="GLYCINE CLEAVAGE SYSTEM H PROTEIN"/>
    <property type="match status" value="1"/>
</dbReference>
<dbReference type="AlphaFoldDB" id="A0A506UKX5"/>
<dbReference type="SUPFAM" id="SSF51230">
    <property type="entry name" value="Single hybrid motif"/>
    <property type="match status" value="1"/>
</dbReference>
<dbReference type="GO" id="GO:0009249">
    <property type="term" value="P:protein lipoylation"/>
    <property type="evidence" value="ECO:0007669"/>
    <property type="project" value="TreeGrafter"/>
</dbReference>
<dbReference type="InterPro" id="IPR000089">
    <property type="entry name" value="Biotin_lipoyl"/>
</dbReference>
<keyword evidence="2 3" id="KW-0450">Lipoyl</keyword>
<dbReference type="PROSITE" id="PS00189">
    <property type="entry name" value="LIPOYL"/>
    <property type="match status" value="1"/>
</dbReference>
<sequence length="121" mass="13219">MSIRYTETHEWVRLEGDVATVGITPHAAEELGEVVFAEGKDEGLEVVTGDVVAVVESVKAASDIYAPLNGILTAFNEKLTQDPALVNSDPEGEGWIVQMKITEPQQWDALLTPEQYKARHG</sequence>
<evidence type="ECO:0000313" key="6">
    <source>
        <dbReference type="EMBL" id="TPW34014.1"/>
    </source>
</evidence>
<dbReference type="NCBIfam" id="NF002270">
    <property type="entry name" value="PRK01202.1"/>
    <property type="match status" value="1"/>
</dbReference>
<accession>A0A506UKX5</accession>
<dbReference type="GO" id="GO:0019464">
    <property type="term" value="P:glycine decarboxylation via glycine cleavage system"/>
    <property type="evidence" value="ECO:0007669"/>
    <property type="project" value="UniProtKB-UniRule"/>
</dbReference>
<comment type="function">
    <text evidence="3">The glycine cleavage system catalyzes the degradation of glycine. The H protein shuttles the methylamine group of glycine from the P protein to the T protein.</text>
</comment>
<dbReference type="InterPro" id="IPR002930">
    <property type="entry name" value="GCV_H"/>
</dbReference>
<dbReference type="HAMAP" id="MF_00272">
    <property type="entry name" value="GcvH"/>
    <property type="match status" value="1"/>
</dbReference>
<dbReference type="RefSeq" id="WP_165600701.1">
    <property type="nucleotide sequence ID" value="NZ_SORZ01000002.1"/>
</dbReference>
<evidence type="ECO:0000256" key="3">
    <source>
        <dbReference type="HAMAP-Rule" id="MF_00272"/>
    </source>
</evidence>
<comment type="cofactor">
    <cofactor evidence="3">
        <name>(R)-lipoate</name>
        <dbReference type="ChEBI" id="CHEBI:83088"/>
    </cofactor>
    <text evidence="3">Binds 1 lipoyl cofactor covalently.</text>
</comment>
<evidence type="ECO:0000256" key="2">
    <source>
        <dbReference type="ARBA" id="ARBA00022823"/>
    </source>
</evidence>
<dbReference type="InterPro" id="IPR003016">
    <property type="entry name" value="2-oxoA_DH_lipoyl-BS"/>
</dbReference>
<dbReference type="GO" id="GO:0005829">
    <property type="term" value="C:cytosol"/>
    <property type="evidence" value="ECO:0007669"/>
    <property type="project" value="TreeGrafter"/>
</dbReference>
<keyword evidence="7" id="KW-1185">Reference proteome</keyword>
<evidence type="ECO:0000313" key="7">
    <source>
        <dbReference type="Proteomes" id="UP000315037"/>
    </source>
</evidence>
<feature type="domain" description="Lipoyl-binding" evidence="5">
    <location>
        <begin position="18"/>
        <end position="100"/>
    </location>
</feature>
<dbReference type="GO" id="GO:0005960">
    <property type="term" value="C:glycine cleavage complex"/>
    <property type="evidence" value="ECO:0007669"/>
    <property type="project" value="InterPro"/>
</dbReference>
<dbReference type="Gene3D" id="2.40.50.100">
    <property type="match status" value="1"/>
</dbReference>
<organism evidence="6 7">
    <name type="scientific">Oecophyllibacter saccharovorans</name>
    <dbReference type="NCBI Taxonomy" id="2558360"/>
    <lineage>
        <taxon>Bacteria</taxon>
        <taxon>Pseudomonadati</taxon>
        <taxon>Pseudomonadota</taxon>
        <taxon>Alphaproteobacteria</taxon>
        <taxon>Acetobacterales</taxon>
        <taxon>Acetobacteraceae</taxon>
        <taxon>Oecophyllibacter</taxon>
    </lineage>
</organism>
<dbReference type="InterPro" id="IPR033753">
    <property type="entry name" value="GCV_H/Fam206"/>
</dbReference>